<dbReference type="PANTHER" id="PTHR45654">
    <property type="entry name" value="HOMEOBOX-LEUCINE ZIPPER PROTEIN MERISTEM L1"/>
    <property type="match status" value="1"/>
</dbReference>
<evidence type="ECO:0000259" key="6">
    <source>
        <dbReference type="PROSITE" id="PS50848"/>
    </source>
</evidence>
<dbReference type="CDD" id="cd08875">
    <property type="entry name" value="START_ArGLABRA2_like"/>
    <property type="match status" value="1"/>
</dbReference>
<evidence type="ECO:0000256" key="3">
    <source>
        <dbReference type="ARBA" id="ARBA00023155"/>
    </source>
</evidence>
<keyword evidence="1" id="KW-0805">Transcription regulation</keyword>
<dbReference type="PROSITE" id="PS50848">
    <property type="entry name" value="START"/>
    <property type="match status" value="1"/>
</dbReference>
<gene>
    <name evidence="7" type="ORF">FPE_LOCUS17849</name>
</gene>
<keyword evidence="2" id="KW-0238">DNA-binding</keyword>
<evidence type="ECO:0000256" key="4">
    <source>
        <dbReference type="ARBA" id="ARBA00023163"/>
    </source>
</evidence>
<dbReference type="InterPro" id="IPR057993">
    <property type="entry name" value="HD-Zip_IV_C"/>
</dbReference>
<keyword evidence="8" id="KW-1185">Reference proteome</keyword>
<dbReference type="Pfam" id="PF25797">
    <property type="entry name" value="PDF2_C"/>
    <property type="match status" value="1"/>
</dbReference>
<dbReference type="Pfam" id="PF01852">
    <property type="entry name" value="START"/>
    <property type="match status" value="1"/>
</dbReference>
<dbReference type="SUPFAM" id="SSF55961">
    <property type="entry name" value="Bet v1-like"/>
    <property type="match status" value="1"/>
</dbReference>
<keyword evidence="5" id="KW-0539">Nucleus</keyword>
<dbReference type="InterPro" id="IPR042160">
    <property type="entry name" value="HD-Zip_IV"/>
</dbReference>
<dbReference type="Proteomes" id="UP000834106">
    <property type="component" value="Chromosome 10"/>
</dbReference>
<dbReference type="SMART" id="SM00234">
    <property type="entry name" value="START"/>
    <property type="match status" value="1"/>
</dbReference>
<sequence>MEIGTKAMDELLKMAQIDAPLWRRSSEGDWYILNEEEYVKMYPNDIHRKCEGYFTDATKKTGLVMLDSSSVVSILMNSDKWAETFPSMIKTASTKVVISSELKMMDAEFQVLSPLVPVRKVEFYRFCKRHDDGMWTVVDTPSLIIHEDSLAFPDYTRLASGCVVQDMPHGFSKVIWVEHVQYGESAIHHLYRSLIKAGIGIGAPRWIATFQRQLHRNILQKSYGVPIGNDTAMDANARRYLLKLAEFMTRAFCAVVCPSSAHYMDENLRITTSASMADSGEPVDTLVNVTTSLRLLQSPQSLFDFLCDKNIRQQWGLANIALQKEYHIATGEDGKNVSLLRPTIKGEKWMLQETRRDELGALVVIMPIDSLTVENVLKGEDFTNIPFVFSGFAIEPNLVPPFTPPTSRGPFYDAKALLLTMVKRNLVVHPEIVTHESMKKYSRIMKENVQRIKEGLNILD</sequence>
<accession>A0AAD2E0E8</accession>
<dbReference type="PANTHER" id="PTHR45654:SF5">
    <property type="entry name" value="HOMEOBOX-LEUCINE ZIPPER PROTEIN ANTHOCYANINLESS 2-RELATED"/>
    <property type="match status" value="1"/>
</dbReference>
<dbReference type="GO" id="GO:0008289">
    <property type="term" value="F:lipid binding"/>
    <property type="evidence" value="ECO:0007669"/>
    <property type="project" value="InterPro"/>
</dbReference>
<organism evidence="7 8">
    <name type="scientific">Fraxinus pennsylvanica</name>
    <dbReference type="NCBI Taxonomy" id="56036"/>
    <lineage>
        <taxon>Eukaryota</taxon>
        <taxon>Viridiplantae</taxon>
        <taxon>Streptophyta</taxon>
        <taxon>Embryophyta</taxon>
        <taxon>Tracheophyta</taxon>
        <taxon>Spermatophyta</taxon>
        <taxon>Magnoliopsida</taxon>
        <taxon>eudicotyledons</taxon>
        <taxon>Gunneridae</taxon>
        <taxon>Pentapetalae</taxon>
        <taxon>asterids</taxon>
        <taxon>lamiids</taxon>
        <taxon>Lamiales</taxon>
        <taxon>Oleaceae</taxon>
        <taxon>Oleeae</taxon>
        <taxon>Fraxinus</taxon>
    </lineage>
</organism>
<evidence type="ECO:0000313" key="8">
    <source>
        <dbReference type="Proteomes" id="UP000834106"/>
    </source>
</evidence>
<dbReference type="EMBL" id="OU503045">
    <property type="protein sequence ID" value="CAI9770216.1"/>
    <property type="molecule type" value="Genomic_DNA"/>
</dbReference>
<evidence type="ECO:0000313" key="7">
    <source>
        <dbReference type="EMBL" id="CAI9770216.1"/>
    </source>
</evidence>
<evidence type="ECO:0000256" key="2">
    <source>
        <dbReference type="ARBA" id="ARBA00023125"/>
    </source>
</evidence>
<reference evidence="7" key="1">
    <citation type="submission" date="2023-05" db="EMBL/GenBank/DDBJ databases">
        <authorList>
            <person name="Huff M."/>
        </authorList>
    </citation>
    <scope>NUCLEOTIDE SEQUENCE</scope>
</reference>
<keyword evidence="4" id="KW-0804">Transcription</keyword>
<keyword evidence="3" id="KW-0371">Homeobox</keyword>
<evidence type="ECO:0000256" key="1">
    <source>
        <dbReference type="ARBA" id="ARBA00023015"/>
    </source>
</evidence>
<dbReference type="InterPro" id="IPR002913">
    <property type="entry name" value="START_lipid-bd_dom"/>
</dbReference>
<name>A0AAD2E0E8_9LAMI</name>
<feature type="domain" description="START" evidence="6">
    <location>
        <begin position="1"/>
        <end position="219"/>
    </location>
</feature>
<protein>
    <recommendedName>
        <fullName evidence="6">START domain-containing protein</fullName>
    </recommendedName>
</protein>
<dbReference type="AlphaFoldDB" id="A0AAD2E0E8"/>
<proteinExistence type="predicted"/>
<evidence type="ECO:0000256" key="5">
    <source>
        <dbReference type="ARBA" id="ARBA00023242"/>
    </source>
</evidence>
<dbReference type="GO" id="GO:0003677">
    <property type="term" value="F:DNA binding"/>
    <property type="evidence" value="ECO:0007669"/>
    <property type="project" value="UniProtKB-KW"/>
</dbReference>